<keyword evidence="3" id="KW-1185">Reference proteome</keyword>
<dbReference type="Proteomes" id="UP001187192">
    <property type="component" value="Unassembled WGS sequence"/>
</dbReference>
<dbReference type="EMBL" id="BTGU01000102">
    <property type="protein sequence ID" value="GMN60813.1"/>
    <property type="molecule type" value="Genomic_DNA"/>
</dbReference>
<proteinExistence type="predicted"/>
<feature type="region of interest" description="Disordered" evidence="1">
    <location>
        <begin position="27"/>
        <end position="49"/>
    </location>
</feature>
<dbReference type="AlphaFoldDB" id="A0AA88IYT0"/>
<evidence type="ECO:0000313" key="2">
    <source>
        <dbReference type="EMBL" id="GMN60813.1"/>
    </source>
</evidence>
<comment type="caution">
    <text evidence="2">The sequence shown here is derived from an EMBL/GenBank/DDBJ whole genome shotgun (WGS) entry which is preliminary data.</text>
</comment>
<reference evidence="2" key="1">
    <citation type="submission" date="2023-07" db="EMBL/GenBank/DDBJ databases">
        <title>draft genome sequence of fig (Ficus carica).</title>
        <authorList>
            <person name="Takahashi T."/>
            <person name="Nishimura K."/>
        </authorList>
    </citation>
    <scope>NUCLEOTIDE SEQUENCE</scope>
</reference>
<protein>
    <submittedName>
        <fullName evidence="2">Uncharacterized protein</fullName>
    </submittedName>
</protein>
<evidence type="ECO:0000313" key="3">
    <source>
        <dbReference type="Proteomes" id="UP001187192"/>
    </source>
</evidence>
<name>A0AA88IYT0_FICCA</name>
<gene>
    <name evidence="2" type="ORF">TIFTF001_029914</name>
</gene>
<organism evidence="2 3">
    <name type="scientific">Ficus carica</name>
    <name type="common">Common fig</name>
    <dbReference type="NCBI Taxonomy" id="3494"/>
    <lineage>
        <taxon>Eukaryota</taxon>
        <taxon>Viridiplantae</taxon>
        <taxon>Streptophyta</taxon>
        <taxon>Embryophyta</taxon>
        <taxon>Tracheophyta</taxon>
        <taxon>Spermatophyta</taxon>
        <taxon>Magnoliopsida</taxon>
        <taxon>eudicotyledons</taxon>
        <taxon>Gunneridae</taxon>
        <taxon>Pentapetalae</taxon>
        <taxon>rosids</taxon>
        <taxon>fabids</taxon>
        <taxon>Rosales</taxon>
        <taxon>Moraceae</taxon>
        <taxon>Ficeae</taxon>
        <taxon>Ficus</taxon>
    </lineage>
</organism>
<accession>A0AA88IYT0</accession>
<sequence>MWDMKASFTITNPTVTGVEWSFVPEVSEETAAEEGQAPPGGPKEGEVTGGANIAENMVVLDELEAKGDQADAEAILPNQQ</sequence>
<evidence type="ECO:0000256" key="1">
    <source>
        <dbReference type="SAM" id="MobiDB-lite"/>
    </source>
</evidence>